<keyword evidence="2" id="KW-1185">Reference proteome</keyword>
<dbReference type="OrthoDB" id="5988190at2759"/>
<protein>
    <submittedName>
        <fullName evidence="1">Uncharacterized protein</fullName>
    </submittedName>
</protein>
<name>A0A9X0CUX0_9CNID</name>
<evidence type="ECO:0000313" key="1">
    <source>
        <dbReference type="EMBL" id="KAJ7375133.1"/>
    </source>
</evidence>
<dbReference type="Proteomes" id="UP001163046">
    <property type="component" value="Unassembled WGS sequence"/>
</dbReference>
<accession>A0A9X0CUX0</accession>
<feature type="non-terminal residue" evidence="1">
    <location>
        <position position="1"/>
    </location>
</feature>
<gene>
    <name evidence="1" type="ORF">OS493_001871</name>
</gene>
<reference evidence="1" key="1">
    <citation type="submission" date="2023-01" db="EMBL/GenBank/DDBJ databases">
        <title>Genome assembly of the deep-sea coral Lophelia pertusa.</title>
        <authorList>
            <person name="Herrera S."/>
            <person name="Cordes E."/>
        </authorList>
    </citation>
    <scope>NUCLEOTIDE SEQUENCE</scope>
    <source>
        <strain evidence="1">USNM1676648</strain>
        <tissue evidence="1">Polyp</tissue>
    </source>
</reference>
<evidence type="ECO:0000313" key="2">
    <source>
        <dbReference type="Proteomes" id="UP001163046"/>
    </source>
</evidence>
<dbReference type="EMBL" id="MU826826">
    <property type="protein sequence ID" value="KAJ7375133.1"/>
    <property type="molecule type" value="Genomic_DNA"/>
</dbReference>
<dbReference type="AlphaFoldDB" id="A0A9X0CUX0"/>
<proteinExistence type="predicted"/>
<comment type="caution">
    <text evidence="1">The sequence shown here is derived from an EMBL/GenBank/DDBJ whole genome shotgun (WGS) entry which is preliminary data.</text>
</comment>
<sequence>QPTQVQRLIGAELMVEIYKTVVFTVVTLVSTLEREATDPVNFNVKEMPAKKLAKLRYVGAWAIRKVLNNKMKYVRDTIASSKTLKYPESLTVTEDRRRGLIHIEDTAFEYFIEAKSLRMQHLNENKMKQLNFSSVAFVLIFKSRPNQSRVMAEEQVDISLPNDRANLSDDCLVLLEQVIRTNNNLVEQNQRLREEHELSAKAHADVQGSSSGWTIKPMLREILLREDSIVVDRPYELWYRLHVE</sequence>
<organism evidence="1 2">
    <name type="scientific">Desmophyllum pertusum</name>
    <dbReference type="NCBI Taxonomy" id="174260"/>
    <lineage>
        <taxon>Eukaryota</taxon>
        <taxon>Metazoa</taxon>
        <taxon>Cnidaria</taxon>
        <taxon>Anthozoa</taxon>
        <taxon>Hexacorallia</taxon>
        <taxon>Scleractinia</taxon>
        <taxon>Caryophylliina</taxon>
        <taxon>Caryophylliidae</taxon>
        <taxon>Desmophyllum</taxon>
    </lineage>
</organism>